<dbReference type="Pfam" id="PF07831">
    <property type="entry name" value="PYNP_C"/>
    <property type="match status" value="1"/>
</dbReference>
<dbReference type="GO" id="GO:0046104">
    <property type="term" value="P:thymidine metabolic process"/>
    <property type="evidence" value="ECO:0007669"/>
    <property type="project" value="UniProtKB-UniRule"/>
</dbReference>
<dbReference type="InterPro" id="IPR018090">
    <property type="entry name" value="Pyrmidine_PPas_bac/euk"/>
</dbReference>
<dbReference type="Gene3D" id="3.40.1030.10">
    <property type="entry name" value="Nucleoside phosphorylase/phosphoribosyltransferase catalytic domain"/>
    <property type="match status" value="1"/>
</dbReference>
<dbReference type="HAMAP" id="MF_01628">
    <property type="entry name" value="Thymid_phosp"/>
    <property type="match status" value="1"/>
</dbReference>
<dbReference type="InterPro" id="IPR013102">
    <property type="entry name" value="PYNP_C"/>
</dbReference>
<dbReference type="PIRSF" id="PIRSF000478">
    <property type="entry name" value="TP_PyNP"/>
    <property type="match status" value="1"/>
</dbReference>
<dbReference type="RefSeq" id="WP_028481808.1">
    <property type="nucleotide sequence ID" value="NZ_LVVZ01000014.1"/>
</dbReference>
<protein>
    <recommendedName>
        <fullName evidence="3 7">Thymidine phosphorylase</fullName>
        <ecNumber evidence="3 7">2.4.2.4</ecNumber>
    </recommendedName>
    <alternativeName>
        <fullName evidence="7">TdRPase</fullName>
    </alternativeName>
</protein>
<dbReference type="GO" id="GO:0009032">
    <property type="term" value="F:thymidine phosphorylase activity"/>
    <property type="evidence" value="ECO:0007669"/>
    <property type="project" value="UniProtKB-UniRule"/>
</dbReference>
<evidence type="ECO:0000256" key="2">
    <source>
        <dbReference type="ARBA" id="ARBA00011738"/>
    </source>
</evidence>
<dbReference type="EC" id="2.4.2.4" evidence="3 7"/>
<dbReference type="InterPro" id="IPR036566">
    <property type="entry name" value="PYNP-like_C_sf"/>
</dbReference>
<comment type="function">
    <text evidence="7">The enzymes which catalyze the reversible phosphorolysis of pyrimidine nucleosides are involved in the degradation of these compounds and in their utilization as carbon and energy sources, or in the rescue of pyrimidine bases for nucleotide synthesis.</text>
</comment>
<keyword evidence="10" id="KW-1185">Reference proteome</keyword>
<dbReference type="SUPFAM" id="SSF47648">
    <property type="entry name" value="Nucleoside phosphorylase/phosphoribosyltransferase N-terminal domain"/>
    <property type="match status" value="1"/>
</dbReference>
<proteinExistence type="inferred from homology"/>
<evidence type="ECO:0000313" key="10">
    <source>
        <dbReference type="Proteomes" id="UP000185783"/>
    </source>
</evidence>
<dbReference type="GO" id="GO:0005829">
    <property type="term" value="C:cytosol"/>
    <property type="evidence" value="ECO:0007669"/>
    <property type="project" value="TreeGrafter"/>
</dbReference>
<name>A0A1U7JHJ6_9HYPH</name>
<dbReference type="SUPFAM" id="SSF52418">
    <property type="entry name" value="Nucleoside phosphorylase/phosphoribosyltransferase catalytic domain"/>
    <property type="match status" value="1"/>
</dbReference>
<accession>A0A1U7JHJ6</accession>
<dbReference type="NCBIfam" id="TIGR02643">
    <property type="entry name" value="T_phosphoryl"/>
    <property type="match status" value="1"/>
</dbReference>
<dbReference type="InterPro" id="IPR036320">
    <property type="entry name" value="Glycosyl_Trfase_fam3_N_dom_sf"/>
</dbReference>
<dbReference type="Pfam" id="PF02885">
    <property type="entry name" value="Glycos_trans_3N"/>
    <property type="match status" value="1"/>
</dbReference>
<dbReference type="PANTHER" id="PTHR10515">
    <property type="entry name" value="THYMIDINE PHOSPHORYLASE"/>
    <property type="match status" value="1"/>
</dbReference>
<dbReference type="NCBIfam" id="TIGR02644">
    <property type="entry name" value="Y_phosphoryl"/>
    <property type="match status" value="1"/>
</dbReference>
<keyword evidence="4 7" id="KW-0328">Glycosyltransferase</keyword>
<evidence type="ECO:0000256" key="1">
    <source>
        <dbReference type="ARBA" id="ARBA00006915"/>
    </source>
</evidence>
<comment type="similarity">
    <text evidence="1 7">Belongs to the thymidine/pyrimidine-nucleoside phosphorylase family.</text>
</comment>
<dbReference type="Gene3D" id="1.20.970.10">
    <property type="entry name" value="Transferase, Pyrimidine Nucleoside Phosphorylase, Chain C"/>
    <property type="match status" value="1"/>
</dbReference>
<dbReference type="AlphaFoldDB" id="A0A1U7JHJ6"/>
<dbReference type="SMART" id="SM00941">
    <property type="entry name" value="PYNP_C"/>
    <property type="match status" value="1"/>
</dbReference>
<dbReference type="STRING" id="197461.A3843_07240"/>
<evidence type="ECO:0000256" key="3">
    <source>
        <dbReference type="ARBA" id="ARBA00011892"/>
    </source>
</evidence>
<dbReference type="Proteomes" id="UP000185783">
    <property type="component" value="Unassembled WGS sequence"/>
</dbReference>
<comment type="pathway">
    <text evidence="7">Pyrimidine metabolism; dTMP biosynthesis via salvage pathway; dTMP from thymine: step 1/2.</text>
</comment>
<dbReference type="SUPFAM" id="SSF54680">
    <property type="entry name" value="Pyrimidine nucleoside phosphorylase C-terminal domain"/>
    <property type="match status" value="1"/>
</dbReference>
<dbReference type="Gene3D" id="3.90.1170.30">
    <property type="entry name" value="Pyrimidine nucleoside phosphorylase-like, C-terminal domain"/>
    <property type="match status" value="1"/>
</dbReference>
<evidence type="ECO:0000259" key="8">
    <source>
        <dbReference type="SMART" id="SM00941"/>
    </source>
</evidence>
<dbReference type="InterPro" id="IPR000312">
    <property type="entry name" value="Glycosyl_Trfase_fam3"/>
</dbReference>
<evidence type="ECO:0000256" key="7">
    <source>
        <dbReference type="HAMAP-Rule" id="MF_01628"/>
    </source>
</evidence>
<dbReference type="GO" id="GO:0006206">
    <property type="term" value="P:pyrimidine nucleobase metabolic process"/>
    <property type="evidence" value="ECO:0007669"/>
    <property type="project" value="InterPro"/>
</dbReference>
<feature type="domain" description="Pyrimidine nucleoside phosphorylase C-terminal" evidence="8">
    <location>
        <begin position="347"/>
        <end position="421"/>
    </location>
</feature>
<reference evidence="9" key="1">
    <citation type="submission" date="2016-03" db="EMBL/GenBank/DDBJ databases">
        <title>Genome sequence of Nesiotobacter sp. nov., a moderately halophilic alphaproteobacterium isolated from the Yellow Sea, China.</title>
        <authorList>
            <person name="Zhang G."/>
            <person name="Zhang R."/>
        </authorList>
    </citation>
    <scope>NUCLEOTIDE SEQUENCE [LARGE SCALE GENOMIC DNA]</scope>
    <source>
        <strain evidence="9">WB1-6</strain>
    </source>
</reference>
<comment type="catalytic activity">
    <reaction evidence="6 7">
        <text>thymidine + phosphate = 2-deoxy-alpha-D-ribose 1-phosphate + thymine</text>
        <dbReference type="Rhea" id="RHEA:16037"/>
        <dbReference type="ChEBI" id="CHEBI:17748"/>
        <dbReference type="ChEBI" id="CHEBI:17821"/>
        <dbReference type="ChEBI" id="CHEBI:43474"/>
        <dbReference type="ChEBI" id="CHEBI:57259"/>
        <dbReference type="EC" id="2.4.2.4"/>
    </reaction>
</comment>
<dbReference type="PROSITE" id="PS00647">
    <property type="entry name" value="THYMID_PHOSPHORYLASE"/>
    <property type="match status" value="1"/>
</dbReference>
<evidence type="ECO:0000256" key="5">
    <source>
        <dbReference type="ARBA" id="ARBA00022679"/>
    </source>
</evidence>
<gene>
    <name evidence="7" type="primary">deoA</name>
    <name evidence="9" type="ORF">A3843_07240</name>
</gene>
<comment type="subunit">
    <text evidence="2 7">Homodimer.</text>
</comment>
<dbReference type="InterPro" id="IPR035902">
    <property type="entry name" value="Nuc_phospho_transferase"/>
</dbReference>
<dbReference type="InterPro" id="IPR017872">
    <property type="entry name" value="Pyrmidine_PPase_CS"/>
</dbReference>
<comment type="caution">
    <text evidence="9">The sequence shown here is derived from an EMBL/GenBank/DDBJ whole genome shotgun (WGS) entry which is preliminary data.</text>
</comment>
<dbReference type="NCBIfam" id="NF004490">
    <property type="entry name" value="PRK05820.1"/>
    <property type="match status" value="1"/>
</dbReference>
<dbReference type="InterPro" id="IPR017459">
    <property type="entry name" value="Glycosyl_Trfase_fam3_N_dom"/>
</dbReference>
<evidence type="ECO:0000256" key="6">
    <source>
        <dbReference type="ARBA" id="ARBA00048550"/>
    </source>
</evidence>
<organism evidence="9 10">
    <name type="scientific">Pseudovibrio exalbescens</name>
    <dbReference type="NCBI Taxonomy" id="197461"/>
    <lineage>
        <taxon>Bacteria</taxon>
        <taxon>Pseudomonadati</taxon>
        <taxon>Pseudomonadota</taxon>
        <taxon>Alphaproteobacteria</taxon>
        <taxon>Hyphomicrobiales</taxon>
        <taxon>Stappiaceae</taxon>
        <taxon>Pseudovibrio</taxon>
    </lineage>
</organism>
<dbReference type="Pfam" id="PF00591">
    <property type="entry name" value="Glycos_transf_3"/>
    <property type="match status" value="1"/>
</dbReference>
<sequence>MLPQEIVRKKRDGGVLSPEEIQLFVTGLTDGSVTEGQVAALAMAIFFQGLSVDERVALTLAMRDSGAVLDWSDIDAPIVDKHSTGGVGDNVSLMLAPALAVCGAAVPMISGRGLGHTGGTLDKLESIPGYQAKPDNALFRKVVKDVGCAIIGQTADLAPADKRFYGIRDVTGTVESIDLITASILSKKLSAGLQTLVLDVKWGTGAFMGSYDDAKALAESLVLVANGAGLKTTALLTDMNESLASAAGNAVEVQNAVDFLKGTHVDNRLWDVTVAIGGEALATAGLAKKPDVGREMMQQAFESGKAAEAFGQMVTALGGPADFMEKPEVYLPKAPLEVPVYAPEAGLVTKVDARTVGLAVVELGGGRTAPEDEVDPAVGLVHLAGVGSPVDSDNPLAIIHARNDDQVRRAQDVLLKAYSIGEAKDVADYDTIRDRIAP</sequence>
<evidence type="ECO:0000256" key="4">
    <source>
        <dbReference type="ARBA" id="ARBA00022676"/>
    </source>
</evidence>
<dbReference type="GO" id="GO:0004645">
    <property type="term" value="F:1,4-alpha-oligoglucan phosphorylase activity"/>
    <property type="evidence" value="ECO:0007669"/>
    <property type="project" value="InterPro"/>
</dbReference>
<dbReference type="InterPro" id="IPR013465">
    <property type="entry name" value="Thymidine_Pase"/>
</dbReference>
<dbReference type="EMBL" id="LVVZ01000014">
    <property type="protein sequence ID" value="OKL44209.1"/>
    <property type="molecule type" value="Genomic_DNA"/>
</dbReference>
<dbReference type="FunFam" id="3.40.1030.10:FF:000001">
    <property type="entry name" value="Thymidine phosphorylase"/>
    <property type="match status" value="1"/>
</dbReference>
<keyword evidence="5 7" id="KW-0808">Transferase</keyword>
<dbReference type="PANTHER" id="PTHR10515:SF0">
    <property type="entry name" value="THYMIDINE PHOSPHORYLASE"/>
    <property type="match status" value="1"/>
</dbReference>
<dbReference type="UniPathway" id="UPA00578">
    <property type="reaction ID" value="UER00638"/>
</dbReference>
<evidence type="ECO:0000313" key="9">
    <source>
        <dbReference type="EMBL" id="OKL44209.1"/>
    </source>
</evidence>
<dbReference type="InterPro" id="IPR000053">
    <property type="entry name" value="Thymidine/pyrmidine_PPase"/>
</dbReference>